<dbReference type="EMBL" id="CAMPGE010009203">
    <property type="protein sequence ID" value="CAI2368077.1"/>
    <property type="molecule type" value="Genomic_DNA"/>
</dbReference>
<organism evidence="1 2">
    <name type="scientific">Euplotes crassus</name>
    <dbReference type="NCBI Taxonomy" id="5936"/>
    <lineage>
        <taxon>Eukaryota</taxon>
        <taxon>Sar</taxon>
        <taxon>Alveolata</taxon>
        <taxon>Ciliophora</taxon>
        <taxon>Intramacronucleata</taxon>
        <taxon>Spirotrichea</taxon>
        <taxon>Hypotrichia</taxon>
        <taxon>Euplotida</taxon>
        <taxon>Euplotidae</taxon>
        <taxon>Moneuplotes</taxon>
    </lineage>
</organism>
<name>A0AAD1UJU0_EUPCR</name>
<evidence type="ECO:0000313" key="2">
    <source>
        <dbReference type="Proteomes" id="UP001295684"/>
    </source>
</evidence>
<gene>
    <name evidence="1" type="ORF">ECRASSUSDP1_LOCUS9366</name>
</gene>
<accession>A0AAD1UJU0</accession>
<evidence type="ECO:0000313" key="1">
    <source>
        <dbReference type="EMBL" id="CAI2368077.1"/>
    </source>
</evidence>
<dbReference type="Proteomes" id="UP001295684">
    <property type="component" value="Unassembled WGS sequence"/>
</dbReference>
<sequence>MEKVLIVRSRLPTYHLTSKRKRKVVINPEFHLLSPNFRENYIKAKKKADRFEEVQQCKKIWKENKRLFNNLKNCKGQLYKLNPKRKIKDLKSPHPKIDKKDPAGFLSSDMVKAKKADRSVSSIRKHNFSTNGFHSVKESKRKAQKSFDSFSSEPYTNRLETSLDKSTSSLHKEKVRRINEGNRRLQESLNNVKPTICIKDLKNQKSFKNPKKSYQKFVELVNVVKPVKAISKEKLLVNTKRKSRRWKQKLNLPDINQHIPLFKRNASRVDQVSPAKNEEILAQINQSTVDKYYSFDRKNSRQNSFYQESSMSILKNHEMIIEKNIKKYLENKPLGVPEAVFTDISTKSNSSLDNYKRKKQAFKCQRLRSITEEMAVPTQREEQKKIYTKSGIKLNIIF</sequence>
<protein>
    <submittedName>
        <fullName evidence="1">Uncharacterized protein</fullName>
    </submittedName>
</protein>
<comment type="caution">
    <text evidence="1">The sequence shown here is derived from an EMBL/GenBank/DDBJ whole genome shotgun (WGS) entry which is preliminary data.</text>
</comment>
<dbReference type="AlphaFoldDB" id="A0AAD1UJU0"/>
<proteinExistence type="predicted"/>
<reference evidence="1" key="1">
    <citation type="submission" date="2023-07" db="EMBL/GenBank/DDBJ databases">
        <authorList>
            <consortium name="AG Swart"/>
            <person name="Singh M."/>
            <person name="Singh A."/>
            <person name="Seah K."/>
            <person name="Emmerich C."/>
        </authorList>
    </citation>
    <scope>NUCLEOTIDE SEQUENCE</scope>
    <source>
        <strain evidence="1">DP1</strain>
    </source>
</reference>
<keyword evidence="2" id="KW-1185">Reference proteome</keyword>